<proteinExistence type="predicted"/>
<protein>
    <recommendedName>
        <fullName evidence="2">VapC45 PIN like domain-containing protein</fullName>
    </recommendedName>
</protein>
<dbReference type="AlphaFoldDB" id="A0A846W447"/>
<dbReference type="Pfam" id="PF18478">
    <property type="entry name" value="PIN_10"/>
    <property type="match status" value="1"/>
</dbReference>
<accession>A0A846W447</accession>
<evidence type="ECO:0000313" key="4">
    <source>
        <dbReference type="Proteomes" id="UP000572007"/>
    </source>
</evidence>
<evidence type="ECO:0000313" key="3">
    <source>
        <dbReference type="EMBL" id="NKX88012.1"/>
    </source>
</evidence>
<dbReference type="InterPro" id="IPR041375">
    <property type="entry name" value="VapC45_PIN-like"/>
</dbReference>
<keyword evidence="4" id="KW-1185">Reference proteome</keyword>
<evidence type="ECO:0000259" key="2">
    <source>
        <dbReference type="Pfam" id="PF18478"/>
    </source>
</evidence>
<gene>
    <name evidence="3" type="ORF">HGA10_11880</name>
</gene>
<feature type="region of interest" description="Disordered" evidence="1">
    <location>
        <begin position="1"/>
        <end position="20"/>
    </location>
</feature>
<evidence type="ECO:0000256" key="1">
    <source>
        <dbReference type="SAM" id="MobiDB-lite"/>
    </source>
</evidence>
<reference evidence="3 4" key="1">
    <citation type="submission" date="2020-04" db="EMBL/GenBank/DDBJ databases">
        <title>MicrobeNet Type strains.</title>
        <authorList>
            <person name="Nicholson A.C."/>
        </authorList>
    </citation>
    <scope>NUCLEOTIDE SEQUENCE [LARGE SCALE GENOMIC DNA]</scope>
    <source>
        <strain evidence="3 4">DSM 44960</strain>
    </source>
</reference>
<comment type="caution">
    <text evidence="3">The sequence shown here is derived from an EMBL/GenBank/DDBJ whole genome shotgun (WGS) entry which is preliminary data.</text>
</comment>
<dbReference type="Proteomes" id="UP000572007">
    <property type="component" value="Unassembled WGS sequence"/>
</dbReference>
<sequence>MSSRGNTSSTNKKSNPLSEPNYQQPLEFFLDRGLGKGVAAGLIELGWHIHRIVDHFPNDAQETTDETWIEFGLTRAWVPLCKDGRIKGRAVERAPLEKHAAVMFYLDNQQLTISAMIERVHSARSAIHHAVERGGPAAYAVTAQGIRRTWP</sequence>
<organism evidence="3 4">
    <name type="scientific">Nocardia coubleae</name>
    <dbReference type="NCBI Taxonomy" id="356147"/>
    <lineage>
        <taxon>Bacteria</taxon>
        <taxon>Bacillati</taxon>
        <taxon>Actinomycetota</taxon>
        <taxon>Actinomycetes</taxon>
        <taxon>Mycobacteriales</taxon>
        <taxon>Nocardiaceae</taxon>
        <taxon>Nocardia</taxon>
    </lineage>
</organism>
<feature type="domain" description="VapC45 PIN like" evidence="2">
    <location>
        <begin position="27"/>
        <end position="107"/>
    </location>
</feature>
<name>A0A846W447_9NOCA</name>
<dbReference type="EMBL" id="JAAXOM010000002">
    <property type="protein sequence ID" value="NKX88012.1"/>
    <property type="molecule type" value="Genomic_DNA"/>
</dbReference>